<organism evidence="2 3">
    <name type="scientific">Cymbomonas tetramitiformis</name>
    <dbReference type="NCBI Taxonomy" id="36881"/>
    <lineage>
        <taxon>Eukaryota</taxon>
        <taxon>Viridiplantae</taxon>
        <taxon>Chlorophyta</taxon>
        <taxon>Pyramimonadophyceae</taxon>
        <taxon>Pyramimonadales</taxon>
        <taxon>Pyramimonadaceae</taxon>
        <taxon>Cymbomonas</taxon>
    </lineage>
</organism>
<reference evidence="2 3" key="1">
    <citation type="journal article" date="2015" name="Genome Biol. Evol.">
        <title>Comparative Genomics of a Bacterivorous Green Alga Reveals Evolutionary Causalities and Consequences of Phago-Mixotrophic Mode of Nutrition.</title>
        <authorList>
            <person name="Burns J.A."/>
            <person name="Paasch A."/>
            <person name="Narechania A."/>
            <person name="Kim E."/>
        </authorList>
    </citation>
    <scope>NUCLEOTIDE SEQUENCE [LARGE SCALE GENOMIC DNA]</scope>
    <source>
        <strain evidence="2 3">PLY_AMNH</strain>
    </source>
</reference>
<sequence length="301" mass="33816">DDESNHESDFDEPEDQVVCVSDEMARLQDDALFNLLLPYSVLHSGPEARTQQMLQQREATVQAIQNVVFIGPSGNGKSAFLNDNVENFLISDGEYAQYVSRDIAEFGECPLDEVQDPSRRHPLALLPRIPPVSTATVGDKVECFLANDNTWYTGEIMKRREDGCVKIPEVADEDWLRLSEFQTITGEPGEIVARRTFDLRHKSTDSPLPSPAPRNSFLLPEGEAGHASQHDNILEWGCRIRAHVYFRHRAEVVEALENLKDERAKSRRQDGDEVRPLPHASVRGRLPGREVAVASGHIEVQ</sequence>
<gene>
    <name evidence="2" type="ORF">CYMTET_35967</name>
</gene>
<feature type="region of interest" description="Disordered" evidence="1">
    <location>
        <begin position="263"/>
        <end position="289"/>
    </location>
</feature>
<evidence type="ECO:0000313" key="3">
    <source>
        <dbReference type="Proteomes" id="UP001190700"/>
    </source>
</evidence>
<dbReference type="AlphaFoldDB" id="A0AAE0F857"/>
<proteinExistence type="predicted"/>
<feature type="compositionally biased region" description="Basic and acidic residues" evidence="1">
    <location>
        <begin position="263"/>
        <end position="276"/>
    </location>
</feature>
<evidence type="ECO:0000313" key="2">
    <source>
        <dbReference type="EMBL" id="KAK3254832.1"/>
    </source>
</evidence>
<accession>A0AAE0F857</accession>
<evidence type="ECO:0000256" key="1">
    <source>
        <dbReference type="SAM" id="MobiDB-lite"/>
    </source>
</evidence>
<protein>
    <submittedName>
        <fullName evidence="2">Uncharacterized protein</fullName>
    </submittedName>
</protein>
<dbReference type="Proteomes" id="UP001190700">
    <property type="component" value="Unassembled WGS sequence"/>
</dbReference>
<comment type="caution">
    <text evidence="2">The sequence shown here is derived from an EMBL/GenBank/DDBJ whole genome shotgun (WGS) entry which is preliminary data.</text>
</comment>
<keyword evidence="3" id="KW-1185">Reference proteome</keyword>
<feature type="non-terminal residue" evidence="2">
    <location>
        <position position="1"/>
    </location>
</feature>
<feature type="region of interest" description="Disordered" evidence="1">
    <location>
        <begin position="202"/>
        <end position="224"/>
    </location>
</feature>
<name>A0AAE0F857_9CHLO</name>
<dbReference type="EMBL" id="LGRX02023153">
    <property type="protein sequence ID" value="KAK3254832.1"/>
    <property type="molecule type" value="Genomic_DNA"/>
</dbReference>